<evidence type="ECO:0000256" key="1">
    <source>
        <dbReference type="ARBA" id="ARBA00004123"/>
    </source>
</evidence>
<dbReference type="Pfam" id="PF12547">
    <property type="entry name" value="ATXN-1_C"/>
    <property type="match status" value="1"/>
</dbReference>
<keyword evidence="3" id="KW-0678">Repressor</keyword>
<feature type="non-terminal residue" evidence="11">
    <location>
        <position position="577"/>
    </location>
</feature>
<dbReference type="Pfam" id="PF08517">
    <property type="entry name" value="AXH"/>
    <property type="match status" value="1"/>
</dbReference>
<evidence type="ECO:0000313" key="11">
    <source>
        <dbReference type="EMBL" id="KAF5901250.1"/>
    </source>
</evidence>
<dbReference type="SMART" id="SM00536">
    <property type="entry name" value="AXH"/>
    <property type="match status" value="1"/>
</dbReference>
<evidence type="ECO:0000313" key="12">
    <source>
        <dbReference type="Proteomes" id="UP000727407"/>
    </source>
</evidence>
<keyword evidence="8" id="KW-0539">Nucleus</keyword>
<keyword evidence="4" id="KW-0597">Phosphoprotein</keyword>
<keyword evidence="12" id="KW-1185">Reference proteome</keyword>
<organism evidence="11 12">
    <name type="scientific">Clarias magur</name>
    <name type="common">Asian catfish</name>
    <name type="synonym">Macropteronotus magur</name>
    <dbReference type="NCBI Taxonomy" id="1594786"/>
    <lineage>
        <taxon>Eukaryota</taxon>
        <taxon>Metazoa</taxon>
        <taxon>Chordata</taxon>
        <taxon>Craniata</taxon>
        <taxon>Vertebrata</taxon>
        <taxon>Euteleostomi</taxon>
        <taxon>Actinopterygii</taxon>
        <taxon>Neopterygii</taxon>
        <taxon>Teleostei</taxon>
        <taxon>Ostariophysi</taxon>
        <taxon>Siluriformes</taxon>
        <taxon>Clariidae</taxon>
        <taxon>Clarias</taxon>
    </lineage>
</organism>
<dbReference type="PROSITE" id="PS51148">
    <property type="entry name" value="AXH"/>
    <property type="match status" value="1"/>
</dbReference>
<reference evidence="11" key="1">
    <citation type="submission" date="2020-07" db="EMBL/GenBank/DDBJ databases">
        <title>Clarias magur genome sequencing, assembly and annotation.</title>
        <authorList>
            <person name="Kushwaha B."/>
            <person name="Kumar R."/>
            <person name="Das P."/>
            <person name="Joshi C.G."/>
            <person name="Kumar D."/>
            <person name="Nagpure N.S."/>
            <person name="Pandey M."/>
            <person name="Agarwal S."/>
            <person name="Srivastava S."/>
            <person name="Singh M."/>
            <person name="Sahoo L."/>
            <person name="Jayasankar P."/>
            <person name="Meher P.K."/>
            <person name="Koringa P.G."/>
            <person name="Iquebal M.A."/>
            <person name="Das S.P."/>
            <person name="Bit A."/>
            <person name="Patnaik S."/>
            <person name="Patel N."/>
            <person name="Shah T.M."/>
            <person name="Hinsu A."/>
            <person name="Jena J.K."/>
        </authorList>
    </citation>
    <scope>NUCLEOTIDE SEQUENCE</scope>
    <source>
        <strain evidence="11">CIFAMagur01</strain>
        <tissue evidence="11">Testis</tissue>
    </source>
</reference>
<evidence type="ECO:0000256" key="7">
    <source>
        <dbReference type="ARBA" id="ARBA00023163"/>
    </source>
</evidence>
<evidence type="ECO:0000256" key="2">
    <source>
        <dbReference type="ARBA" id="ARBA00007348"/>
    </source>
</evidence>
<dbReference type="GO" id="GO:0000122">
    <property type="term" value="P:negative regulation of transcription by RNA polymerase II"/>
    <property type="evidence" value="ECO:0007669"/>
    <property type="project" value="TreeGrafter"/>
</dbReference>
<feature type="region of interest" description="Disordered" evidence="9">
    <location>
        <begin position="1"/>
        <end position="73"/>
    </location>
</feature>
<feature type="compositionally biased region" description="Polar residues" evidence="9">
    <location>
        <begin position="62"/>
        <end position="73"/>
    </location>
</feature>
<feature type="domain" description="AXH" evidence="10">
    <location>
        <begin position="500"/>
        <end position="577"/>
    </location>
</feature>
<dbReference type="InterPro" id="IPR036096">
    <property type="entry name" value="Ataxin_AXH_dom_sf"/>
</dbReference>
<dbReference type="AlphaFoldDB" id="A0A8J4URU0"/>
<evidence type="ECO:0000256" key="5">
    <source>
        <dbReference type="ARBA" id="ARBA00023015"/>
    </source>
</evidence>
<evidence type="ECO:0000256" key="8">
    <source>
        <dbReference type="ARBA" id="ARBA00023242"/>
    </source>
</evidence>
<accession>A0A8J4URU0</accession>
<keyword evidence="6" id="KW-0238">DNA-binding</keyword>
<dbReference type="GO" id="GO:0003723">
    <property type="term" value="F:RNA binding"/>
    <property type="evidence" value="ECO:0007669"/>
    <property type="project" value="InterPro"/>
</dbReference>
<dbReference type="SUPFAM" id="SSF102031">
    <property type="entry name" value="AXH domain"/>
    <property type="match status" value="1"/>
</dbReference>
<dbReference type="OrthoDB" id="10000452at2759"/>
<dbReference type="Proteomes" id="UP000727407">
    <property type="component" value="Unassembled WGS sequence"/>
</dbReference>
<dbReference type="InterPro" id="IPR020997">
    <property type="entry name" value="Ataxin-1_N"/>
</dbReference>
<evidence type="ECO:0000256" key="6">
    <source>
        <dbReference type="ARBA" id="ARBA00023125"/>
    </source>
</evidence>
<dbReference type="PANTHER" id="PTHR13392">
    <property type="entry name" value="ATAXIN 1"/>
    <property type="match status" value="1"/>
</dbReference>
<keyword evidence="7" id="KW-0804">Transcription</keyword>
<dbReference type="EMBL" id="QNUK01000116">
    <property type="protein sequence ID" value="KAF5901250.1"/>
    <property type="molecule type" value="Genomic_DNA"/>
</dbReference>
<sequence length="577" mass="61439">MKSNQERSNECLPPKKREIPACTLPSEDRPMVMAPASESQRGGNLAWLASMASGHEGKKQHTSSSTESEGPQSKLMVSTVESARAPTAMSTIHAVHPSPLSQQAGPIQYSPMPPNVHFISPSYGAPYTSYISPLLPPAATTTTPSHRHTEAYTGTTTSPASKHDPVISTSDSIPQPHSAQYVQISSSQLSVVPCTASSPQSHLPHHLQHTLALSGPSQLLLQYSDGPMPKKEDGRPREMLNGEPERGRRFNQLSESKISSIAKGSLSTQHHHIHQREHYETRHMTLPPEYVQENNNVRNSLVLVPNSHNSSNVDPGGNQDKLPPPLAPAEKGGICAGKPVSRTSSSTSLPFPPPLPVDGLKAAVTTLPPHAVIHTTHSATEPLSLGLTSTNFYPAHQPIIGYIAGTGQPQHVSYHTSLPPHLLIPGTQPVIIPVSGAEATATSTAPTFAAALPHAFVTSAAPKGESFETPASYPHPTGAVVQAQLHLPILPASASLPATPPIPSTPSLPPYFTKGSIIQLADGELKRVEDLKTEDFIQSAEISSELKIDSSTVERIDSSHTPNSAIIQFAVGEHRSQ</sequence>
<dbReference type="GO" id="GO:0007399">
    <property type="term" value="P:nervous system development"/>
    <property type="evidence" value="ECO:0007669"/>
    <property type="project" value="TreeGrafter"/>
</dbReference>
<comment type="subcellular location">
    <subcellularLocation>
        <location evidence="1">Nucleus</location>
    </subcellularLocation>
</comment>
<evidence type="ECO:0000256" key="4">
    <source>
        <dbReference type="ARBA" id="ARBA00022553"/>
    </source>
</evidence>
<dbReference type="GO" id="GO:0003677">
    <property type="term" value="F:DNA binding"/>
    <property type="evidence" value="ECO:0007669"/>
    <property type="project" value="UniProtKB-KW"/>
</dbReference>
<gene>
    <name evidence="11" type="primary">atxn1</name>
    <name evidence="11" type="ORF">DAT39_009025</name>
</gene>
<dbReference type="GO" id="GO:0005634">
    <property type="term" value="C:nucleus"/>
    <property type="evidence" value="ECO:0007669"/>
    <property type="project" value="UniProtKB-SubCell"/>
</dbReference>
<comment type="caution">
    <text evidence="11">The sequence shown here is derived from an EMBL/GenBank/DDBJ whole genome shotgun (WGS) entry which is preliminary data.</text>
</comment>
<comment type="similarity">
    <text evidence="2">Belongs to the ATXN1 family.</text>
</comment>
<feature type="region of interest" description="Disordered" evidence="9">
    <location>
        <begin position="304"/>
        <end position="324"/>
    </location>
</feature>
<evidence type="ECO:0000256" key="3">
    <source>
        <dbReference type="ARBA" id="ARBA00022491"/>
    </source>
</evidence>
<evidence type="ECO:0000259" key="10">
    <source>
        <dbReference type="PROSITE" id="PS51148"/>
    </source>
</evidence>
<keyword evidence="5" id="KW-0805">Transcription regulation</keyword>
<evidence type="ECO:0000256" key="9">
    <source>
        <dbReference type="SAM" id="MobiDB-lite"/>
    </source>
</evidence>
<dbReference type="InterPro" id="IPR003652">
    <property type="entry name" value="Ataxin_AXH_dom"/>
</dbReference>
<feature type="compositionally biased region" description="Basic and acidic residues" evidence="9">
    <location>
        <begin position="1"/>
        <end position="19"/>
    </location>
</feature>
<name>A0A8J4URU0_CLAMG</name>
<feature type="region of interest" description="Disordered" evidence="9">
    <location>
        <begin position="139"/>
        <end position="174"/>
    </location>
</feature>
<proteinExistence type="inferred from homology"/>
<dbReference type="PANTHER" id="PTHR13392:SF5">
    <property type="entry name" value="ATAXIN-1"/>
    <property type="match status" value="1"/>
</dbReference>
<protein>
    <submittedName>
        <fullName evidence="11">Ataxin-1-like</fullName>
    </submittedName>
</protein>
<dbReference type="InterPro" id="IPR043404">
    <property type="entry name" value="ATAXIN1-like"/>
</dbReference>